<evidence type="ECO:0000313" key="2">
    <source>
        <dbReference type="Proteomes" id="UP000838749"/>
    </source>
</evidence>
<comment type="caution">
    <text evidence="1">The sequence shown here is derived from an EMBL/GenBank/DDBJ whole genome shotgun (WGS) entry which is preliminary data.</text>
</comment>
<sequence length="78" mass="9162">MLFIRRILNAVYKNSYKDVSMHIREMCRHKESILLYSNKSEMSECLLLSSGDSIPHLPGVNRLNMELKNEENSLIRNH</sequence>
<protein>
    <submittedName>
        <fullName evidence="1">Uncharacterized protein</fullName>
    </submittedName>
</protein>
<gene>
    <name evidence="1" type="ORF">PAECIP111894_05202</name>
</gene>
<name>A0ABN8FLZ1_9BACL</name>
<organism evidence="1 2">
    <name type="scientific">Paenibacillus pseudetheri</name>
    <dbReference type="NCBI Taxonomy" id="2897682"/>
    <lineage>
        <taxon>Bacteria</taxon>
        <taxon>Bacillati</taxon>
        <taxon>Bacillota</taxon>
        <taxon>Bacilli</taxon>
        <taxon>Bacillales</taxon>
        <taxon>Paenibacillaceae</taxon>
        <taxon>Paenibacillus</taxon>
    </lineage>
</organism>
<evidence type="ECO:0000313" key="1">
    <source>
        <dbReference type="EMBL" id="CAH1059016.1"/>
    </source>
</evidence>
<dbReference type="Proteomes" id="UP000838749">
    <property type="component" value="Unassembled WGS sequence"/>
</dbReference>
<accession>A0ABN8FLZ1</accession>
<keyword evidence="2" id="KW-1185">Reference proteome</keyword>
<dbReference type="EMBL" id="CAKMAB010000043">
    <property type="protein sequence ID" value="CAH1059016.1"/>
    <property type="molecule type" value="Genomic_DNA"/>
</dbReference>
<proteinExistence type="predicted"/>
<reference evidence="1" key="1">
    <citation type="submission" date="2021-12" db="EMBL/GenBank/DDBJ databases">
        <authorList>
            <person name="Criscuolo A."/>
        </authorList>
    </citation>
    <scope>NUCLEOTIDE SEQUENCE</scope>
    <source>
        <strain evidence="1">CIP111894</strain>
    </source>
</reference>